<feature type="region of interest" description="Disordered" evidence="1">
    <location>
        <begin position="1"/>
        <end position="57"/>
    </location>
</feature>
<keyword evidence="2" id="KW-0812">Transmembrane</keyword>
<feature type="region of interest" description="Disordered" evidence="1">
    <location>
        <begin position="145"/>
        <end position="176"/>
    </location>
</feature>
<dbReference type="VEuPathDB" id="ToxoDB:BESB_065910"/>
<dbReference type="AlphaFoldDB" id="A0A2A9M7U5"/>
<dbReference type="InterPro" id="IPR008120">
    <property type="entry name" value="Dense_granule_Gra7_protein"/>
</dbReference>
<evidence type="ECO:0000313" key="4">
    <source>
        <dbReference type="Proteomes" id="UP000224006"/>
    </source>
</evidence>
<reference evidence="3 4" key="1">
    <citation type="submission" date="2017-09" db="EMBL/GenBank/DDBJ databases">
        <title>Genome sequencing of Besnoitia besnoiti strain Bb-Ger1.</title>
        <authorList>
            <person name="Schares G."/>
            <person name="Venepally P."/>
            <person name="Lorenzi H.A."/>
        </authorList>
    </citation>
    <scope>NUCLEOTIDE SEQUENCE [LARGE SCALE GENOMIC DNA]</scope>
    <source>
        <strain evidence="3 4">Bb-Ger1</strain>
    </source>
</reference>
<evidence type="ECO:0000313" key="3">
    <source>
        <dbReference type="EMBL" id="PFH34558.1"/>
    </source>
</evidence>
<proteinExistence type="predicted"/>
<keyword evidence="2" id="KW-0472">Membrane</keyword>
<dbReference type="GeneID" id="40311517"/>
<protein>
    <submittedName>
        <fullName evidence="3">Dense granule protein GRA7</fullName>
    </submittedName>
</protein>
<dbReference type="GO" id="GO:0005576">
    <property type="term" value="C:extracellular region"/>
    <property type="evidence" value="ECO:0007669"/>
    <property type="project" value="InterPro"/>
</dbReference>
<dbReference type="PRINTS" id="PR01747">
    <property type="entry name" value="DENSEGRNULE7"/>
</dbReference>
<keyword evidence="4" id="KW-1185">Reference proteome</keyword>
<dbReference type="RefSeq" id="XP_029218567.1">
    <property type="nucleotide sequence ID" value="XM_029364984.1"/>
</dbReference>
<keyword evidence="2" id="KW-1133">Transmembrane helix</keyword>
<feature type="compositionally biased region" description="Basic and acidic residues" evidence="1">
    <location>
        <begin position="7"/>
        <end position="28"/>
    </location>
</feature>
<dbReference type="Proteomes" id="UP000224006">
    <property type="component" value="Chromosome VI"/>
</dbReference>
<organism evidence="3 4">
    <name type="scientific">Besnoitia besnoiti</name>
    <name type="common">Apicomplexan protozoan</name>
    <dbReference type="NCBI Taxonomy" id="94643"/>
    <lineage>
        <taxon>Eukaryota</taxon>
        <taxon>Sar</taxon>
        <taxon>Alveolata</taxon>
        <taxon>Apicomplexa</taxon>
        <taxon>Conoidasida</taxon>
        <taxon>Coccidia</taxon>
        <taxon>Eucoccidiorida</taxon>
        <taxon>Eimeriorina</taxon>
        <taxon>Sarcocystidae</taxon>
        <taxon>Besnoitia</taxon>
    </lineage>
</organism>
<evidence type="ECO:0000256" key="2">
    <source>
        <dbReference type="SAM" id="Phobius"/>
    </source>
</evidence>
<feature type="compositionally biased region" description="Acidic residues" evidence="1">
    <location>
        <begin position="34"/>
        <end position="45"/>
    </location>
</feature>
<feature type="transmembrane region" description="Helical" evidence="2">
    <location>
        <begin position="109"/>
        <end position="130"/>
    </location>
</feature>
<gene>
    <name evidence="3" type="ORF">BESB_065910</name>
</gene>
<name>A0A2A9M7U5_BESBE</name>
<feature type="transmembrane region" description="Helical" evidence="2">
    <location>
        <begin position="71"/>
        <end position="89"/>
    </location>
</feature>
<dbReference type="EMBL" id="NWUJ01000006">
    <property type="protein sequence ID" value="PFH34558.1"/>
    <property type="molecule type" value="Genomic_DNA"/>
</dbReference>
<comment type="caution">
    <text evidence="3">The sequence shown here is derived from an EMBL/GenBank/DDBJ whole genome shotgun (WGS) entry which is preliminary data.</text>
</comment>
<dbReference type="KEGG" id="bbes:BESB_065910"/>
<sequence>MPGFCQEEFRDYGDTQGHSDGDTDERGQHGTSTDEMDEDTEDAGVVEEHASVRKPIVRSQSTEKGSLFSKIYLPLLGAAGSFALSSVALPELTEEQENAEAPLSVRQNVQVAVGFGALAAALSLFGVSAYRTGKYFLRRRGQKGAVAGDVSSLEETDAFGPSAGDQGSVEGGDAEQ</sequence>
<accession>A0A2A9M7U5</accession>
<evidence type="ECO:0000256" key="1">
    <source>
        <dbReference type="SAM" id="MobiDB-lite"/>
    </source>
</evidence>